<gene>
    <name evidence="1" type="ORF">UFOVP1298_23</name>
</gene>
<reference evidence="1" key="1">
    <citation type="submission" date="2020-05" db="EMBL/GenBank/DDBJ databases">
        <authorList>
            <person name="Chiriac C."/>
            <person name="Salcher M."/>
            <person name="Ghai R."/>
            <person name="Kavagutti S V."/>
        </authorList>
    </citation>
    <scope>NUCLEOTIDE SEQUENCE</scope>
</reference>
<accession>A0A6J5RT09</accession>
<sequence>MRKPIPPYMTFSRALARGYAERIEDRAYLNWVKTLPCVSCEAEADDPHHPHGVGFKGMGTKVPDYWCIPLCRNCHDALHHNVHAWEEVNGSQYQHAALTMCQAIYEERLRFVG</sequence>
<organism evidence="1">
    <name type="scientific">uncultured Caudovirales phage</name>
    <dbReference type="NCBI Taxonomy" id="2100421"/>
    <lineage>
        <taxon>Viruses</taxon>
        <taxon>Duplodnaviria</taxon>
        <taxon>Heunggongvirae</taxon>
        <taxon>Uroviricota</taxon>
        <taxon>Caudoviricetes</taxon>
        <taxon>Peduoviridae</taxon>
        <taxon>Maltschvirus</taxon>
        <taxon>Maltschvirus maltsch</taxon>
    </lineage>
</organism>
<evidence type="ECO:0000313" key="1">
    <source>
        <dbReference type="EMBL" id="CAB4195505.1"/>
    </source>
</evidence>
<dbReference type="InterPro" id="IPR010373">
    <property type="entry name" value="DUF968"/>
</dbReference>
<name>A0A6J5RT09_9CAUD</name>
<dbReference type="EMBL" id="LR797250">
    <property type="protein sequence ID" value="CAB4195505.1"/>
    <property type="molecule type" value="Genomic_DNA"/>
</dbReference>
<dbReference type="Gene3D" id="3.30.50.20">
    <property type="entry name" value="prophage-derive protein ybcO"/>
    <property type="match status" value="1"/>
</dbReference>
<dbReference type="Pfam" id="PF06147">
    <property type="entry name" value="DUF968"/>
    <property type="match status" value="1"/>
</dbReference>
<evidence type="ECO:0008006" key="2">
    <source>
        <dbReference type="Google" id="ProtNLM"/>
    </source>
</evidence>
<proteinExistence type="predicted"/>
<protein>
    <recommendedName>
        <fullName evidence="2">DUF968 domain-containing protein</fullName>
    </recommendedName>
</protein>